<dbReference type="OMA" id="NCQNIEE"/>
<dbReference type="PANTHER" id="PTHR31633:SF1">
    <property type="entry name" value="H_ACA RIBONUCLEOPROTEIN COMPLEX NON-CORE SUBUNIT NAF1"/>
    <property type="match status" value="1"/>
</dbReference>
<dbReference type="InterPro" id="IPR040309">
    <property type="entry name" value="Naf1"/>
</dbReference>
<evidence type="ECO:0000256" key="2">
    <source>
        <dbReference type="ARBA" id="ARBA00009801"/>
    </source>
</evidence>
<feature type="compositionally biased region" description="Low complexity" evidence="9">
    <location>
        <begin position="483"/>
        <end position="549"/>
    </location>
</feature>
<keyword evidence="11" id="KW-1185">Reference proteome</keyword>
<dbReference type="GO" id="GO:0005634">
    <property type="term" value="C:nucleus"/>
    <property type="evidence" value="ECO:0007669"/>
    <property type="project" value="UniProtKB-SubCell"/>
</dbReference>
<feature type="compositionally biased region" description="Low complexity" evidence="9">
    <location>
        <begin position="424"/>
        <end position="444"/>
    </location>
</feature>
<reference evidence="11" key="1">
    <citation type="submission" date="2013-02" db="EMBL/GenBank/DDBJ databases">
        <authorList>
            <person name="Hughes D."/>
        </authorList>
    </citation>
    <scope>NUCLEOTIDE SEQUENCE</scope>
    <source>
        <strain>Durham</strain>
        <strain evidence="11">NC isolate 2 -- Noor lab</strain>
    </source>
</reference>
<dbReference type="InterPro" id="IPR009000">
    <property type="entry name" value="Transl_B-barrel_sf"/>
</dbReference>
<evidence type="ECO:0000256" key="8">
    <source>
        <dbReference type="ARBA" id="ARBA00023242"/>
    </source>
</evidence>
<name>T1GKB5_MEGSC</name>
<evidence type="ECO:0000256" key="6">
    <source>
        <dbReference type="ARBA" id="ARBA00022553"/>
    </source>
</evidence>
<feature type="compositionally biased region" description="Basic and acidic residues" evidence="9">
    <location>
        <begin position="12"/>
        <end position="35"/>
    </location>
</feature>
<comment type="subcellular location">
    <subcellularLocation>
        <location evidence="1">Nucleus</location>
    </subcellularLocation>
</comment>
<dbReference type="FunFam" id="2.40.10.230:FF:000002">
    <property type="entry name" value="H/ACA ribonucleoprotein complex non-core subunit NAF1"/>
    <property type="match status" value="1"/>
</dbReference>
<dbReference type="PANTHER" id="PTHR31633">
    <property type="entry name" value="H/ACA RIBONUCLEOPROTEIN COMPLEX NON-CORE SUBUNIT NAF1"/>
    <property type="match status" value="1"/>
</dbReference>
<dbReference type="HOGENOM" id="CLU_490297_0_0_1"/>
<dbReference type="AlphaFoldDB" id="T1GKB5"/>
<dbReference type="GO" id="GO:0000493">
    <property type="term" value="P:box H/ACA snoRNP assembly"/>
    <property type="evidence" value="ECO:0007669"/>
    <property type="project" value="InterPro"/>
</dbReference>
<dbReference type="STRING" id="36166.T1GKB5"/>
<organism evidence="10 11">
    <name type="scientific">Megaselia scalaris</name>
    <name type="common">Humpbacked fly</name>
    <name type="synonym">Phora scalaris</name>
    <dbReference type="NCBI Taxonomy" id="36166"/>
    <lineage>
        <taxon>Eukaryota</taxon>
        <taxon>Metazoa</taxon>
        <taxon>Ecdysozoa</taxon>
        <taxon>Arthropoda</taxon>
        <taxon>Hexapoda</taxon>
        <taxon>Insecta</taxon>
        <taxon>Pterygota</taxon>
        <taxon>Neoptera</taxon>
        <taxon>Endopterygota</taxon>
        <taxon>Diptera</taxon>
        <taxon>Brachycera</taxon>
        <taxon>Muscomorpha</taxon>
        <taxon>Platypezoidea</taxon>
        <taxon>Phoridae</taxon>
        <taxon>Megaseliini</taxon>
        <taxon>Megaselia</taxon>
    </lineage>
</organism>
<dbReference type="InterPro" id="IPR038664">
    <property type="entry name" value="Gar1/Naf1_Cbf5-bd_sf"/>
</dbReference>
<dbReference type="GO" id="GO:0005732">
    <property type="term" value="C:sno(s)RNA-containing ribonucleoprotein complex"/>
    <property type="evidence" value="ECO:0007669"/>
    <property type="project" value="InterPro"/>
</dbReference>
<feature type="compositionally biased region" description="Basic and acidic residues" evidence="9">
    <location>
        <begin position="75"/>
        <end position="86"/>
    </location>
</feature>
<feature type="compositionally biased region" description="Polar residues" evidence="9">
    <location>
        <begin position="58"/>
        <end position="72"/>
    </location>
</feature>
<comment type="similarity">
    <text evidence="2">Belongs to the NAF1 family.</text>
</comment>
<keyword evidence="8" id="KW-0539">Nucleus</keyword>
<dbReference type="GO" id="GO:0003723">
    <property type="term" value="F:RNA binding"/>
    <property type="evidence" value="ECO:0007669"/>
    <property type="project" value="UniProtKB-KW"/>
</dbReference>
<dbReference type="GO" id="GO:0006364">
    <property type="term" value="P:rRNA processing"/>
    <property type="evidence" value="ECO:0007669"/>
    <property type="project" value="UniProtKB-KW"/>
</dbReference>
<reference evidence="10" key="2">
    <citation type="submission" date="2015-06" db="UniProtKB">
        <authorList>
            <consortium name="EnsemblMetazoa"/>
        </authorList>
    </citation>
    <scope>IDENTIFICATION</scope>
</reference>
<feature type="region of interest" description="Disordered" evidence="9">
    <location>
        <begin position="386"/>
        <end position="444"/>
    </location>
</feature>
<feature type="region of interest" description="Disordered" evidence="9">
    <location>
        <begin position="200"/>
        <end position="224"/>
    </location>
</feature>
<protein>
    <recommendedName>
        <fullName evidence="3">H/ACA ribonucleoprotein complex non-core subunit NAF1</fullName>
    </recommendedName>
</protein>
<evidence type="ECO:0000256" key="3">
    <source>
        <dbReference type="ARBA" id="ARBA00021438"/>
    </source>
</evidence>
<accession>T1GKB5</accession>
<keyword evidence="4" id="KW-0690">Ribosome biogenesis</keyword>
<evidence type="ECO:0000256" key="1">
    <source>
        <dbReference type="ARBA" id="ARBA00004123"/>
    </source>
</evidence>
<dbReference type="Pfam" id="PF04410">
    <property type="entry name" value="Gar1"/>
    <property type="match status" value="1"/>
</dbReference>
<feature type="region of interest" description="Disordered" evidence="9">
    <location>
        <begin position="1"/>
        <end position="35"/>
    </location>
</feature>
<dbReference type="EMBL" id="CAQQ02088313">
    <property type="status" value="NOT_ANNOTATED_CDS"/>
    <property type="molecule type" value="Genomic_DNA"/>
</dbReference>
<feature type="region of interest" description="Disordered" evidence="9">
    <location>
        <begin position="479"/>
        <end position="556"/>
    </location>
</feature>
<keyword evidence="5" id="KW-0698">rRNA processing</keyword>
<evidence type="ECO:0000256" key="9">
    <source>
        <dbReference type="SAM" id="MobiDB-lite"/>
    </source>
</evidence>
<feature type="compositionally biased region" description="Basic and acidic residues" evidence="9">
    <location>
        <begin position="404"/>
        <end position="420"/>
    </location>
</feature>
<dbReference type="GO" id="GO:0043489">
    <property type="term" value="P:RNA stabilization"/>
    <property type="evidence" value="ECO:0007669"/>
    <property type="project" value="UniProtKB-ARBA"/>
</dbReference>
<dbReference type="SUPFAM" id="SSF50447">
    <property type="entry name" value="Translation proteins"/>
    <property type="match status" value="1"/>
</dbReference>
<dbReference type="Proteomes" id="UP000015102">
    <property type="component" value="Unassembled WGS sequence"/>
</dbReference>
<dbReference type="InterPro" id="IPR007504">
    <property type="entry name" value="H/ACA_rnp_Gar1/Naf1"/>
</dbReference>
<dbReference type="GO" id="GO:0001522">
    <property type="term" value="P:pseudouridine synthesis"/>
    <property type="evidence" value="ECO:0007669"/>
    <property type="project" value="InterPro"/>
</dbReference>
<sequence>MDTQTSDSTSLENKDENVADTDKQIDQSTEVIKDLPETANQAEKCELESLTPVEATNCQNIEENTNQNSKIPSQAEEKSEIADLKASETTPAIEIISNVLIQSEAVPEQSMDTDSIKTPQIVEKNQSEASNFMEPVPEIPQITQTQSMEDDSYTQNILKSLNTGGLGLLSAYDSGDDSDASDTESVIEVPTSNYRNQVIEINSDDSSSSSSSSDEEECDLQKKRNELEKMIQVDDSDEEEEGFKRQPPKVQGELIFPPIEDLHITVPEQECEELGTVNSIIDQLLLVKTIPGTPLLDIGTVLFLEKGQKVLGEIFDVLGQVADPLYCIRFNNNQHIKEKAINIGDKVYCAPRTEHTQLIILSNLTKMKGSDASWENDVEPPAKYVEYSDDEEEQAARRARRTKARNEYRPDDGEVVDLTKRPRQQNPNRQPRSQGSQQYYQQMHQQQPFNYQSEGNTWHSNFQPQYMMNPYAMPPGNFSHMPGGFQNQNNYNQGFSGNANPRNFNRNRNYQPRGNYPQNQGNYPQNQGNYSQQQGNPQFYQGQPPFYQQGGNGGYQ</sequence>
<keyword evidence="6" id="KW-0597">Phosphoprotein</keyword>
<evidence type="ECO:0000256" key="4">
    <source>
        <dbReference type="ARBA" id="ARBA00022517"/>
    </source>
</evidence>
<dbReference type="Gene3D" id="2.40.10.230">
    <property type="entry name" value="Probable tRNA pseudouridine synthase domain"/>
    <property type="match status" value="1"/>
</dbReference>
<evidence type="ECO:0000313" key="11">
    <source>
        <dbReference type="Proteomes" id="UP000015102"/>
    </source>
</evidence>
<evidence type="ECO:0000256" key="5">
    <source>
        <dbReference type="ARBA" id="ARBA00022552"/>
    </source>
</evidence>
<evidence type="ECO:0000313" key="10">
    <source>
        <dbReference type="EnsemblMetazoa" id="MESCA003935-PA"/>
    </source>
</evidence>
<feature type="compositionally biased region" description="Polar residues" evidence="9">
    <location>
        <begin position="1"/>
        <end position="11"/>
    </location>
</feature>
<evidence type="ECO:0000256" key="7">
    <source>
        <dbReference type="ARBA" id="ARBA00022884"/>
    </source>
</evidence>
<keyword evidence="7" id="KW-0694">RNA-binding</keyword>
<proteinExistence type="inferred from homology"/>
<dbReference type="EnsemblMetazoa" id="MESCA003935-RA">
    <property type="protein sequence ID" value="MESCA003935-PA"/>
    <property type="gene ID" value="MESCA003935"/>
</dbReference>
<feature type="region of interest" description="Disordered" evidence="9">
    <location>
        <begin position="58"/>
        <end position="86"/>
    </location>
</feature>